<keyword evidence="12" id="KW-0460">Magnesium</keyword>
<dbReference type="GO" id="GO:0006508">
    <property type="term" value="P:proteolysis"/>
    <property type="evidence" value="ECO:0007669"/>
    <property type="project" value="UniProtKB-KW"/>
</dbReference>
<evidence type="ECO:0000256" key="17">
    <source>
        <dbReference type="ARBA" id="ARBA00023113"/>
    </source>
</evidence>
<comment type="function">
    <text evidence="1">The aspartyl protease (PR) mediates the proteolytic cleavages of the Gag and Gag-Pol polyproteins after assembly of the VLP.</text>
</comment>
<dbReference type="AlphaFoldDB" id="A0A8H4N4P2"/>
<dbReference type="PROSITE" id="PS50994">
    <property type="entry name" value="INTEGRASE"/>
    <property type="match status" value="1"/>
</dbReference>
<keyword evidence="26" id="KW-1185">Reference proteome</keyword>
<dbReference type="GO" id="GO:0003677">
    <property type="term" value="F:DNA binding"/>
    <property type="evidence" value="ECO:0007669"/>
    <property type="project" value="UniProtKB-KW"/>
</dbReference>
<comment type="catalytic activity">
    <reaction evidence="21">
        <text>DNA(n) + a 2'-deoxyribonucleoside 5'-triphosphate = DNA(n+1) + diphosphate</text>
        <dbReference type="Rhea" id="RHEA:22508"/>
        <dbReference type="Rhea" id="RHEA-COMP:17339"/>
        <dbReference type="Rhea" id="RHEA-COMP:17340"/>
        <dbReference type="ChEBI" id="CHEBI:33019"/>
        <dbReference type="ChEBI" id="CHEBI:61560"/>
        <dbReference type="ChEBI" id="CHEBI:173112"/>
        <dbReference type="EC" id="2.7.7.7"/>
    </reaction>
</comment>
<keyword evidence="18" id="KW-0238">DNA-binding</keyword>
<evidence type="ECO:0000256" key="18">
    <source>
        <dbReference type="ARBA" id="ARBA00023125"/>
    </source>
</evidence>
<evidence type="ECO:0000256" key="21">
    <source>
        <dbReference type="ARBA" id="ARBA00049244"/>
    </source>
</evidence>
<dbReference type="InterPro" id="IPR001584">
    <property type="entry name" value="Integrase_cat-core"/>
</dbReference>
<dbReference type="Gene3D" id="3.30.420.10">
    <property type="entry name" value="Ribonuclease H-like superfamily/Ribonuclease H"/>
    <property type="match status" value="1"/>
</dbReference>
<comment type="caution">
    <text evidence="25">The sequence shown here is derived from an EMBL/GenBank/DDBJ whole genome shotgun (WGS) entry which is preliminary data.</text>
</comment>
<keyword evidence="8" id="KW-0547">Nucleotide-binding</keyword>
<evidence type="ECO:0000256" key="6">
    <source>
        <dbReference type="ARBA" id="ARBA00022722"/>
    </source>
</evidence>
<keyword evidence="3" id="KW-1188">Viral release from host cell</keyword>
<evidence type="ECO:0000256" key="14">
    <source>
        <dbReference type="ARBA" id="ARBA00022908"/>
    </source>
</evidence>
<dbReference type="SUPFAM" id="SSF53098">
    <property type="entry name" value="Ribonuclease H-like"/>
    <property type="match status" value="1"/>
</dbReference>
<comment type="catalytic activity">
    <reaction evidence="20">
        <text>DNA(n) + a 2'-deoxyribonucleoside 5'-triphosphate = DNA(n+1) + diphosphate</text>
        <dbReference type="Rhea" id="RHEA:22508"/>
        <dbReference type="Rhea" id="RHEA-COMP:17339"/>
        <dbReference type="Rhea" id="RHEA-COMP:17340"/>
        <dbReference type="ChEBI" id="CHEBI:33019"/>
        <dbReference type="ChEBI" id="CHEBI:61560"/>
        <dbReference type="ChEBI" id="CHEBI:173112"/>
        <dbReference type="EC" id="2.7.7.49"/>
    </reaction>
</comment>
<dbReference type="InterPro" id="IPR012337">
    <property type="entry name" value="RNaseH-like_sf"/>
</dbReference>
<evidence type="ECO:0000256" key="2">
    <source>
        <dbReference type="ARBA" id="ARBA00022578"/>
    </source>
</evidence>
<dbReference type="GO" id="GO:0005524">
    <property type="term" value="F:ATP binding"/>
    <property type="evidence" value="ECO:0007669"/>
    <property type="project" value="UniProtKB-KW"/>
</dbReference>
<keyword evidence="6" id="KW-0540">Nuclease</keyword>
<evidence type="ECO:0000256" key="5">
    <source>
        <dbReference type="ARBA" id="ARBA00022695"/>
    </source>
</evidence>
<keyword evidence="9" id="KW-0255">Endonuclease</keyword>
<evidence type="ECO:0000256" key="19">
    <source>
        <dbReference type="ARBA" id="ARBA00023172"/>
    </source>
</evidence>
<keyword evidence="17" id="KW-0917">Virion maturation</keyword>
<evidence type="ECO:0000256" key="15">
    <source>
        <dbReference type="ARBA" id="ARBA00022918"/>
    </source>
</evidence>
<keyword evidence="7" id="KW-0479">Metal-binding</keyword>
<dbReference type="Pfam" id="PF22936">
    <property type="entry name" value="Pol_BBD"/>
    <property type="match status" value="1"/>
</dbReference>
<dbReference type="GO" id="GO:0004519">
    <property type="term" value="F:endonuclease activity"/>
    <property type="evidence" value="ECO:0007669"/>
    <property type="project" value="UniProtKB-KW"/>
</dbReference>
<evidence type="ECO:0000256" key="9">
    <source>
        <dbReference type="ARBA" id="ARBA00022759"/>
    </source>
</evidence>
<keyword evidence="19" id="KW-0233">DNA recombination</keyword>
<dbReference type="PANTHER" id="PTHR42648">
    <property type="entry name" value="TRANSPOSASE, PUTATIVE-RELATED"/>
    <property type="match status" value="1"/>
</dbReference>
<feature type="region of interest" description="Disordered" evidence="23">
    <location>
        <begin position="269"/>
        <end position="308"/>
    </location>
</feature>
<keyword evidence="14" id="KW-0229">DNA integration</keyword>
<dbReference type="InterPro" id="IPR054722">
    <property type="entry name" value="PolX-like_BBD"/>
</dbReference>
<keyword evidence="4" id="KW-0645">Protease</keyword>
<evidence type="ECO:0000256" key="20">
    <source>
        <dbReference type="ARBA" id="ARBA00048173"/>
    </source>
</evidence>
<evidence type="ECO:0000313" key="26">
    <source>
        <dbReference type="Proteomes" id="UP000572817"/>
    </source>
</evidence>
<accession>A0A8H4N4P2</accession>
<keyword evidence="11" id="KW-0067">ATP-binding</keyword>
<keyword evidence="16" id="KW-0808">Transferase</keyword>
<evidence type="ECO:0000256" key="16">
    <source>
        <dbReference type="ARBA" id="ARBA00022932"/>
    </source>
</evidence>
<evidence type="ECO:0000256" key="13">
    <source>
        <dbReference type="ARBA" id="ARBA00022884"/>
    </source>
</evidence>
<evidence type="ECO:0000256" key="22">
    <source>
        <dbReference type="SAM" id="Coils"/>
    </source>
</evidence>
<dbReference type="GO" id="GO:0015074">
    <property type="term" value="P:DNA integration"/>
    <property type="evidence" value="ECO:0007669"/>
    <property type="project" value="UniProtKB-KW"/>
</dbReference>
<dbReference type="OrthoDB" id="2663223at2759"/>
<dbReference type="GO" id="GO:0008233">
    <property type="term" value="F:peptidase activity"/>
    <property type="evidence" value="ECO:0007669"/>
    <property type="project" value="UniProtKB-KW"/>
</dbReference>
<dbReference type="InterPro" id="IPR036397">
    <property type="entry name" value="RNaseH_sf"/>
</dbReference>
<dbReference type="InterPro" id="IPR039537">
    <property type="entry name" value="Retrotran_Ty1/copia-like"/>
</dbReference>
<keyword evidence="22" id="KW-0175">Coiled coil</keyword>
<evidence type="ECO:0000256" key="23">
    <source>
        <dbReference type="SAM" id="MobiDB-lite"/>
    </source>
</evidence>
<dbReference type="GO" id="GO:0003964">
    <property type="term" value="F:RNA-directed DNA polymerase activity"/>
    <property type="evidence" value="ECO:0007669"/>
    <property type="project" value="UniProtKB-KW"/>
</dbReference>
<feature type="domain" description="Integrase catalytic" evidence="24">
    <location>
        <begin position="528"/>
        <end position="691"/>
    </location>
</feature>
<evidence type="ECO:0000256" key="3">
    <source>
        <dbReference type="ARBA" id="ARBA00022612"/>
    </source>
</evidence>
<evidence type="ECO:0000256" key="7">
    <source>
        <dbReference type="ARBA" id="ARBA00022723"/>
    </source>
</evidence>
<evidence type="ECO:0000256" key="1">
    <source>
        <dbReference type="ARBA" id="ARBA00002180"/>
    </source>
</evidence>
<gene>
    <name evidence="25" type="ORF">GTA08_BOTSDO03395</name>
</gene>
<sequence>MSSSKPIIKARVYDYIDPTKDSRTITDAAREEHKWKREDYKEDKKEYDRQIRELNDLSSLVEDSVSQPLLPLLRKIEDSHPYAQLRALKARLQPSISTQQEFVLNKLRELEKPPTAQNTEKWLTQWEECMFKARSLSLSDVEGSRGVNAFLKPIMQHDSEYASPILRKLRLGTKTLDVSDVIVDYREHARQKQALTTNKTRATFAATLRGEEQPQKPPKCLCGLPHWYIHCFYLNQNAPDRPTDFKPNKKVQDKILKLMKNDKIKAQVETALKRGSPPTPYTQGNKGKGKEPKPDAPASEDNSNDEQGSIKSFPAIVAQSFATQRDSRPTTLELSWIADTGTTHHVCNRYMRKRFTKTRNAGPDDFVICGNTRMPIKSFGNITVNARNGKKSKVITLRDVAYVPSFMGNLVSIAKCNEKGVHMDTKSLRLYKDNTTVCVLIPSEGQFFLELHQAESSSAITSAATIRSLPAEQWHRVFAHANHHAIKALPMAITGVEFTNDIMSTHCDVCARAKAHQLIVRDSSPEEDRNEPFFRVSSDLIQMTPAYNQHEWITHVECTKSNYVFTRTYMLKSDCNTLILDILSMIERRFDALTAFFRTDGERSLNTAFKAELKRRGITIEVSAPYTPAQNGHAERTGQPIIIKARAIRIGVNLPERLWLEIVLAATYIHNRTPSKVLKWKTPFELAHGTKPNVAHMRVYGCKAYALNKNIPRSEKLQERALVGYLVGYDSTNIYRI</sequence>
<dbReference type="GO" id="GO:0046872">
    <property type="term" value="F:metal ion binding"/>
    <property type="evidence" value="ECO:0007669"/>
    <property type="project" value="UniProtKB-KW"/>
</dbReference>
<keyword evidence="5" id="KW-0548">Nucleotidyltransferase</keyword>
<evidence type="ECO:0000313" key="25">
    <source>
        <dbReference type="EMBL" id="KAF4308920.1"/>
    </source>
</evidence>
<dbReference type="PANTHER" id="PTHR42648:SF11">
    <property type="entry name" value="TRANSPOSON TY4-P GAG-POL POLYPROTEIN"/>
    <property type="match status" value="1"/>
</dbReference>
<evidence type="ECO:0000256" key="8">
    <source>
        <dbReference type="ARBA" id="ARBA00022741"/>
    </source>
</evidence>
<dbReference type="Proteomes" id="UP000572817">
    <property type="component" value="Unassembled WGS sequence"/>
</dbReference>
<dbReference type="GO" id="GO:0006310">
    <property type="term" value="P:DNA recombination"/>
    <property type="evidence" value="ECO:0007669"/>
    <property type="project" value="UniProtKB-KW"/>
</dbReference>
<dbReference type="GO" id="GO:0005634">
    <property type="term" value="C:nucleus"/>
    <property type="evidence" value="ECO:0007669"/>
    <property type="project" value="UniProtKB-ARBA"/>
</dbReference>
<evidence type="ECO:0000256" key="4">
    <source>
        <dbReference type="ARBA" id="ARBA00022670"/>
    </source>
</evidence>
<evidence type="ECO:0000256" key="11">
    <source>
        <dbReference type="ARBA" id="ARBA00022840"/>
    </source>
</evidence>
<protein>
    <submittedName>
        <fullName evidence="25">Integrase catalytic core</fullName>
    </submittedName>
</protein>
<evidence type="ECO:0000256" key="12">
    <source>
        <dbReference type="ARBA" id="ARBA00022842"/>
    </source>
</evidence>
<dbReference type="GO" id="GO:0003723">
    <property type="term" value="F:RNA binding"/>
    <property type="evidence" value="ECO:0007669"/>
    <property type="project" value="UniProtKB-KW"/>
</dbReference>
<organism evidence="25 26">
    <name type="scientific">Botryosphaeria dothidea</name>
    <dbReference type="NCBI Taxonomy" id="55169"/>
    <lineage>
        <taxon>Eukaryota</taxon>
        <taxon>Fungi</taxon>
        <taxon>Dikarya</taxon>
        <taxon>Ascomycota</taxon>
        <taxon>Pezizomycotina</taxon>
        <taxon>Dothideomycetes</taxon>
        <taxon>Dothideomycetes incertae sedis</taxon>
        <taxon>Botryosphaeriales</taxon>
        <taxon>Botryosphaeriaceae</taxon>
        <taxon>Botryosphaeria</taxon>
    </lineage>
</organism>
<keyword evidence="2" id="KW-0815">Transposition</keyword>
<keyword evidence="10" id="KW-0378">Hydrolase</keyword>
<dbReference type="EMBL" id="WWBZ02000016">
    <property type="protein sequence ID" value="KAF4308920.1"/>
    <property type="molecule type" value="Genomic_DNA"/>
</dbReference>
<dbReference type="GO" id="GO:0003887">
    <property type="term" value="F:DNA-directed DNA polymerase activity"/>
    <property type="evidence" value="ECO:0007669"/>
    <property type="project" value="UniProtKB-KW"/>
</dbReference>
<name>A0A8H4N4P2_9PEZI</name>
<proteinExistence type="predicted"/>
<evidence type="ECO:0000256" key="10">
    <source>
        <dbReference type="ARBA" id="ARBA00022801"/>
    </source>
</evidence>
<reference evidence="25" key="1">
    <citation type="submission" date="2020-04" db="EMBL/GenBank/DDBJ databases">
        <title>Genome Assembly and Annotation of Botryosphaeria dothidea sdau 11-99, a Latent Pathogen of Apple Fruit Ring Rot in China.</title>
        <authorList>
            <person name="Yu C."/>
            <person name="Diao Y."/>
            <person name="Lu Q."/>
            <person name="Zhao J."/>
            <person name="Cui S."/>
            <person name="Peng C."/>
            <person name="He B."/>
            <person name="Liu H."/>
        </authorList>
    </citation>
    <scope>NUCLEOTIDE SEQUENCE [LARGE SCALE GENOMIC DNA]</scope>
    <source>
        <strain evidence="25">Sdau11-99</strain>
    </source>
</reference>
<keyword evidence="13" id="KW-0694">RNA-binding</keyword>
<feature type="coiled-coil region" evidence="22">
    <location>
        <begin position="30"/>
        <end position="57"/>
    </location>
</feature>
<keyword evidence="15" id="KW-0695">RNA-directed DNA polymerase</keyword>
<evidence type="ECO:0000259" key="24">
    <source>
        <dbReference type="PROSITE" id="PS50994"/>
    </source>
</evidence>
<dbReference type="GO" id="GO:0032196">
    <property type="term" value="P:transposition"/>
    <property type="evidence" value="ECO:0007669"/>
    <property type="project" value="UniProtKB-KW"/>
</dbReference>
<keyword evidence="16" id="KW-0239">DNA-directed DNA polymerase</keyword>